<keyword evidence="2" id="KW-1185">Reference proteome</keyword>
<protein>
    <submittedName>
        <fullName evidence="1">Uncharacterized protein</fullName>
    </submittedName>
</protein>
<gene>
    <name evidence="1" type="ORF">DdX_06802</name>
</gene>
<accession>A0AAD4R224</accession>
<evidence type="ECO:0000313" key="1">
    <source>
        <dbReference type="EMBL" id="KAI1717074.1"/>
    </source>
</evidence>
<dbReference type="Proteomes" id="UP001201812">
    <property type="component" value="Unassembled WGS sequence"/>
</dbReference>
<reference evidence="1" key="1">
    <citation type="submission" date="2022-01" db="EMBL/GenBank/DDBJ databases">
        <title>Genome Sequence Resource for Two Populations of Ditylenchus destructor, the Migratory Endoparasitic Phytonematode.</title>
        <authorList>
            <person name="Zhang H."/>
            <person name="Lin R."/>
            <person name="Xie B."/>
        </authorList>
    </citation>
    <scope>NUCLEOTIDE SEQUENCE</scope>
    <source>
        <strain evidence="1">BazhouSP</strain>
    </source>
</reference>
<name>A0AAD4R224_9BILA</name>
<dbReference type="EMBL" id="JAKKPZ010000009">
    <property type="protein sequence ID" value="KAI1717074.1"/>
    <property type="molecule type" value="Genomic_DNA"/>
</dbReference>
<organism evidence="1 2">
    <name type="scientific">Ditylenchus destructor</name>
    <dbReference type="NCBI Taxonomy" id="166010"/>
    <lineage>
        <taxon>Eukaryota</taxon>
        <taxon>Metazoa</taxon>
        <taxon>Ecdysozoa</taxon>
        <taxon>Nematoda</taxon>
        <taxon>Chromadorea</taxon>
        <taxon>Rhabditida</taxon>
        <taxon>Tylenchina</taxon>
        <taxon>Tylenchomorpha</taxon>
        <taxon>Sphaerularioidea</taxon>
        <taxon>Anguinidae</taxon>
        <taxon>Anguininae</taxon>
        <taxon>Ditylenchus</taxon>
    </lineage>
</organism>
<comment type="caution">
    <text evidence="1">The sequence shown here is derived from an EMBL/GenBank/DDBJ whole genome shotgun (WGS) entry which is preliminary data.</text>
</comment>
<evidence type="ECO:0000313" key="2">
    <source>
        <dbReference type="Proteomes" id="UP001201812"/>
    </source>
</evidence>
<proteinExistence type="predicted"/>
<sequence>MSRTKKFRYALQLELIRSMAVKDTSIAIVCKDVKLENATAGLSDASAIVDATIAPVAKTNNLLFILLFM</sequence>
<dbReference type="AlphaFoldDB" id="A0AAD4R224"/>